<dbReference type="PANTHER" id="PTHR10943">
    <property type="entry name" value="26S PROTEASOME NON-ATPASE REGULATORY SUBUNIT"/>
    <property type="match status" value="1"/>
</dbReference>
<dbReference type="RefSeq" id="XP_017989170.1">
    <property type="nucleotide sequence ID" value="XM_018133667.1"/>
</dbReference>
<dbReference type="GO" id="GO:0005634">
    <property type="term" value="C:nucleus"/>
    <property type="evidence" value="ECO:0007669"/>
    <property type="project" value="TreeGrafter"/>
</dbReference>
<dbReference type="STRING" id="45286.A0A0X8HVC2"/>
<evidence type="ECO:0000313" key="9">
    <source>
        <dbReference type="Proteomes" id="UP000243052"/>
    </source>
</evidence>
<keyword evidence="9" id="KW-1185">Reference proteome</keyword>
<accession>A0A0X8HVC2</accession>
<dbReference type="GO" id="GO:0042176">
    <property type="term" value="P:regulation of protein catabolic process"/>
    <property type="evidence" value="ECO:0007669"/>
    <property type="project" value="InterPro"/>
</dbReference>
<dbReference type="SUPFAM" id="SSF48371">
    <property type="entry name" value="ARM repeat"/>
    <property type="match status" value="1"/>
</dbReference>
<feature type="compositionally biased region" description="Basic and acidic residues" evidence="5">
    <location>
        <begin position="27"/>
        <end position="40"/>
    </location>
</feature>
<dbReference type="PANTHER" id="PTHR10943:SF1">
    <property type="entry name" value="26S PROTEASOME NON-ATPASE REGULATORY SUBUNIT 2"/>
    <property type="match status" value="1"/>
</dbReference>
<evidence type="ECO:0000256" key="1">
    <source>
        <dbReference type="ARBA" id="ARBA00005460"/>
    </source>
</evidence>
<feature type="compositionally biased region" description="Acidic residues" evidence="5">
    <location>
        <begin position="631"/>
        <end position="645"/>
    </location>
</feature>
<dbReference type="GeneID" id="28725516"/>
<protein>
    <recommendedName>
        <fullName evidence="4">26S proteasome regulatory subunit RPN1</fullName>
    </recommendedName>
</protein>
<name>A0A0X8HVC2_9SACH</name>
<dbReference type="EMBL" id="CP014247">
    <property type="protein sequence ID" value="AMD22174.1"/>
    <property type="molecule type" value="Genomic_DNA"/>
</dbReference>
<keyword evidence="3 4" id="KW-0647">Proteasome</keyword>
<reference evidence="8 9" key="1">
    <citation type="submission" date="2016-01" db="EMBL/GenBank/DDBJ databases">
        <title>Genome sequence of the yeast Holleya sinecauda.</title>
        <authorList>
            <person name="Dietrich F.S."/>
        </authorList>
    </citation>
    <scope>NUCLEOTIDE SEQUENCE [LARGE SCALE GENOMIC DNA]</scope>
    <source>
        <strain evidence="8 9">ATCC 58844</strain>
    </source>
</reference>
<dbReference type="OrthoDB" id="10252509at2759"/>
<dbReference type="GO" id="GO:0030234">
    <property type="term" value="F:enzyme regulator activity"/>
    <property type="evidence" value="ECO:0007669"/>
    <property type="project" value="UniProtKB-UniRule"/>
</dbReference>
<sequence>MVEENNITDDKVVEPTVKQTEQSTKNGKSEQKQDEDLSEEDLKLKSDLEILVERLVSDDDSLYRPSLEQLKEFIKNSTSSMTAVPKPLKFLRPSYPTLCGVYDKWVDVDLKSLLADVLSVLSMTYSDEGKYDSLKFRLLSNEKEIESWGHEYIRHLTLQIGEVYNQQVENEAEDSDEQDSKLDSEFDFQKEVLIQLSLEIVPYFLKHNGEADAVDLLLEVESIDKLPQFVDENTFQRVCQYMVSFVPLLPPPEDVTFLQTAFSIYLSENQLTEALALAIRLGDESLIRSVFDATTDAVVHKQLAYILSTQKSSFEYSSTQDIIGNTKLSEHFLYLAKELNLTVPKVPEDIYKSHLDNSVRSAFASTGLDSAQQNLAASFVNGWLNLGYCADKLCLNDDNWVYKTKGDGMTSTVASIGSIYQWNLDGLQQLDKYLYADDVEVKAGSLLGIGISSCGVHDGDVEPVMLLLNEYVTNPNSKLSSAAMLGLGIAFAGSRNDELLCLLLPVAADTSLPIETSAMASLVLAHAFVGTCNGDITTSIMENLLERSSAELRTEWTRFLTLALGLLYMGQGDQVEDVLETISAIEHPITSAIEVLVNVCAYTGTGDVLLIQDLLYRLTPKKEEVEAEEGKEAEEGERADEENEGEPGNAAEDIDSLVQEVMNATEETEGEPNESRETETSNNKASEDKMDVDESKGEDTKEEDGEEQGLKEEENSEKEMAHIDELTYAVLGIAMVAMGEDIGKEMSLRHFGHLMHYGNQHIRRMVPLAMGLVSVSDPQMKVFDTLSRFSHDPDLDVSINSIFAMGLCGCGTNNARLAQLLRQLASYYSKEQNTLFVSRLAQGLVHLGKGTITLDPFNDAHVLNKVTLASILTVLIGLTSPSFMLEHHQLFYFLNAGMRPKFILTLNEEGEPVKVNVRVGQAVDTVGQAGKPKTITGWITQSTPVLLNHGERAELETNEYISYASRIEGVVILKKNPNYKEEE</sequence>
<dbReference type="AlphaFoldDB" id="A0A0X8HVC2"/>
<evidence type="ECO:0000313" key="8">
    <source>
        <dbReference type="EMBL" id="AMD22174.1"/>
    </source>
</evidence>
<dbReference type="InterPro" id="IPR016643">
    <property type="entry name" value="26S_Psome_Rpn1"/>
</dbReference>
<dbReference type="Pfam" id="PF18051">
    <property type="entry name" value="RPN1_C"/>
    <property type="match status" value="1"/>
</dbReference>
<dbReference type="PIRSF" id="PIRSF015965">
    <property type="entry name" value="26S_Psome_Rpn1"/>
    <property type="match status" value="1"/>
</dbReference>
<dbReference type="Proteomes" id="UP000243052">
    <property type="component" value="Chromosome vii"/>
</dbReference>
<dbReference type="GO" id="GO:0034515">
    <property type="term" value="C:proteasome storage granule"/>
    <property type="evidence" value="ECO:0007669"/>
    <property type="project" value="TreeGrafter"/>
</dbReference>
<dbReference type="GO" id="GO:0043161">
    <property type="term" value="P:proteasome-mediated ubiquitin-dependent protein catabolic process"/>
    <property type="evidence" value="ECO:0007669"/>
    <property type="project" value="TreeGrafter"/>
</dbReference>
<evidence type="ECO:0000259" key="6">
    <source>
        <dbReference type="Pfam" id="PF17781"/>
    </source>
</evidence>
<dbReference type="Pfam" id="PF01851">
    <property type="entry name" value="PC_rep"/>
    <property type="match status" value="2"/>
</dbReference>
<dbReference type="InterPro" id="IPR011989">
    <property type="entry name" value="ARM-like"/>
</dbReference>
<proteinExistence type="inferred from homology"/>
<feature type="region of interest" description="Disordered" evidence="5">
    <location>
        <begin position="623"/>
        <end position="718"/>
    </location>
</feature>
<evidence type="ECO:0000256" key="3">
    <source>
        <dbReference type="ARBA" id="ARBA00022942"/>
    </source>
</evidence>
<feature type="region of interest" description="Disordered" evidence="5">
    <location>
        <begin position="1"/>
        <end position="40"/>
    </location>
</feature>
<gene>
    <name evidence="8" type="ORF">AW171_hschr74197</name>
</gene>
<evidence type="ECO:0000256" key="2">
    <source>
        <dbReference type="ARBA" id="ARBA00022737"/>
    </source>
</evidence>
<feature type="domain" description="RPN1 N-terminal" evidence="6">
    <location>
        <begin position="48"/>
        <end position="356"/>
    </location>
</feature>
<feature type="compositionally biased region" description="Basic and acidic residues" evidence="5">
    <location>
        <begin position="708"/>
        <end position="718"/>
    </location>
</feature>
<dbReference type="InterPro" id="IPR040892">
    <property type="entry name" value="RPN1_N"/>
</dbReference>
<evidence type="ECO:0000259" key="7">
    <source>
        <dbReference type="Pfam" id="PF18051"/>
    </source>
</evidence>
<evidence type="ECO:0000256" key="4">
    <source>
        <dbReference type="PIRNR" id="PIRNR015965"/>
    </source>
</evidence>
<dbReference type="InterPro" id="IPR041433">
    <property type="entry name" value="RPN1_C"/>
</dbReference>
<dbReference type="InterPro" id="IPR016024">
    <property type="entry name" value="ARM-type_fold"/>
</dbReference>
<comment type="similarity">
    <text evidence="1 4">Belongs to the proteasome subunit S2 family.</text>
</comment>
<dbReference type="InterPro" id="IPR002015">
    <property type="entry name" value="Proteasome/cyclosome_rpt"/>
</dbReference>
<dbReference type="Pfam" id="PF17781">
    <property type="entry name" value="RPN1_RPN2_N"/>
    <property type="match status" value="1"/>
</dbReference>
<feature type="domain" description="26S proteasome non-ATPase regulatory subunit RPN1 C-terminal" evidence="7">
    <location>
        <begin position="926"/>
        <end position="979"/>
    </location>
</feature>
<organism evidence="8 9">
    <name type="scientific">Eremothecium sinecaudum</name>
    <dbReference type="NCBI Taxonomy" id="45286"/>
    <lineage>
        <taxon>Eukaryota</taxon>
        <taxon>Fungi</taxon>
        <taxon>Dikarya</taxon>
        <taxon>Ascomycota</taxon>
        <taxon>Saccharomycotina</taxon>
        <taxon>Saccharomycetes</taxon>
        <taxon>Saccharomycetales</taxon>
        <taxon>Saccharomycetaceae</taxon>
        <taxon>Eremothecium</taxon>
    </lineage>
</organism>
<keyword evidence="2" id="KW-0677">Repeat</keyword>
<dbReference type="GO" id="GO:0008540">
    <property type="term" value="C:proteasome regulatory particle, base subcomplex"/>
    <property type="evidence" value="ECO:0007669"/>
    <property type="project" value="UniProtKB-UniRule"/>
</dbReference>
<dbReference type="Gene3D" id="1.25.10.10">
    <property type="entry name" value="Leucine-rich Repeat Variant"/>
    <property type="match status" value="1"/>
</dbReference>
<evidence type="ECO:0000256" key="5">
    <source>
        <dbReference type="SAM" id="MobiDB-lite"/>
    </source>
</evidence>
<feature type="compositionally biased region" description="Basic and acidic residues" evidence="5">
    <location>
        <begin position="673"/>
        <end position="699"/>
    </location>
</feature>
<comment type="function">
    <text evidence="4">Acts as a regulatory subunit of the 26 proteasome which is involved in the ATP-dependent degradation of ubiquitinated proteins.</text>
</comment>
<feature type="compositionally biased region" description="Polar residues" evidence="5">
    <location>
        <begin position="17"/>
        <end position="26"/>
    </location>
</feature>